<dbReference type="RefSeq" id="WP_210210233.1">
    <property type="nucleotide sequence ID" value="NZ_QQBB01000007.1"/>
</dbReference>
<sequence>MTPSPNPLPIFIPSPGGTDYLLVGMAIFLVAFMLAIGLLYLTLHHLPDHIAHKSQKVQYEIVGVLGLLAMFTHVHAFWIAGLLLALTDLPDFGSPLRRMAGALDRIAAGRRMVIEDMDGKPTRAGPIMVHGLPTVADPESKHVPDAGAGAPGTPREITGLHGP</sequence>
<dbReference type="Proteomes" id="UP000254925">
    <property type="component" value="Unassembled WGS sequence"/>
</dbReference>
<evidence type="ECO:0000256" key="2">
    <source>
        <dbReference type="SAM" id="Phobius"/>
    </source>
</evidence>
<keyword evidence="4" id="KW-1185">Reference proteome</keyword>
<evidence type="ECO:0000313" key="4">
    <source>
        <dbReference type="Proteomes" id="UP000254925"/>
    </source>
</evidence>
<protein>
    <submittedName>
        <fullName evidence="3">Uncharacterized protein</fullName>
    </submittedName>
</protein>
<dbReference type="EMBL" id="QQBB01000007">
    <property type="protein sequence ID" value="RDI57170.1"/>
    <property type="molecule type" value="Genomic_DNA"/>
</dbReference>
<proteinExistence type="predicted"/>
<accession>A0A370HH01</accession>
<evidence type="ECO:0000313" key="3">
    <source>
        <dbReference type="EMBL" id="RDI57170.1"/>
    </source>
</evidence>
<comment type="caution">
    <text evidence="3">The sequence shown here is derived from an EMBL/GenBank/DDBJ whole genome shotgun (WGS) entry which is preliminary data.</text>
</comment>
<gene>
    <name evidence="3" type="ORF">DES45_10787</name>
</gene>
<keyword evidence="2" id="KW-0472">Membrane</keyword>
<reference evidence="3 4" key="1">
    <citation type="submission" date="2018-07" db="EMBL/GenBank/DDBJ databases">
        <title>Genomic Encyclopedia of Type Strains, Phase IV (KMG-IV): sequencing the most valuable type-strain genomes for metagenomic binning, comparative biology and taxonomic classification.</title>
        <authorList>
            <person name="Goeker M."/>
        </authorList>
    </citation>
    <scope>NUCLEOTIDE SEQUENCE [LARGE SCALE GENOMIC DNA]</scope>
    <source>
        <strain evidence="3 4">DSM 14364</strain>
    </source>
</reference>
<feature type="transmembrane region" description="Helical" evidence="2">
    <location>
        <begin position="20"/>
        <end position="41"/>
    </location>
</feature>
<evidence type="ECO:0000256" key="1">
    <source>
        <dbReference type="SAM" id="MobiDB-lite"/>
    </source>
</evidence>
<keyword evidence="2" id="KW-0812">Transmembrane</keyword>
<keyword evidence="2" id="KW-1133">Transmembrane helix</keyword>
<name>A0A370HH01_9HYPH</name>
<feature type="region of interest" description="Disordered" evidence="1">
    <location>
        <begin position="138"/>
        <end position="163"/>
    </location>
</feature>
<dbReference type="AlphaFoldDB" id="A0A370HH01"/>
<feature type="transmembrane region" description="Helical" evidence="2">
    <location>
        <begin position="61"/>
        <end position="86"/>
    </location>
</feature>
<organism evidence="3 4">
    <name type="scientific">Microvirga subterranea</name>
    <dbReference type="NCBI Taxonomy" id="186651"/>
    <lineage>
        <taxon>Bacteria</taxon>
        <taxon>Pseudomonadati</taxon>
        <taxon>Pseudomonadota</taxon>
        <taxon>Alphaproteobacteria</taxon>
        <taxon>Hyphomicrobiales</taxon>
        <taxon>Methylobacteriaceae</taxon>
        <taxon>Microvirga</taxon>
    </lineage>
</organism>